<proteinExistence type="predicted"/>
<protein>
    <submittedName>
        <fullName evidence="1">Uncharacterized protein</fullName>
    </submittedName>
</protein>
<dbReference type="KEGG" id="pbk:Back11_42100"/>
<dbReference type="EMBL" id="AP019308">
    <property type="protein sequence ID" value="BBH22865.1"/>
    <property type="molecule type" value="Genomic_DNA"/>
</dbReference>
<dbReference type="AlphaFoldDB" id="A0A3G9J3D2"/>
<name>A0A3G9J3D2_9BACL</name>
<organism evidence="1 2">
    <name type="scientific">Paenibacillus baekrokdamisoli</name>
    <dbReference type="NCBI Taxonomy" id="1712516"/>
    <lineage>
        <taxon>Bacteria</taxon>
        <taxon>Bacillati</taxon>
        <taxon>Bacillota</taxon>
        <taxon>Bacilli</taxon>
        <taxon>Bacillales</taxon>
        <taxon>Paenibacillaceae</taxon>
        <taxon>Paenibacillus</taxon>
    </lineage>
</organism>
<dbReference type="OrthoDB" id="2960956at2"/>
<accession>A0A3G9J3D2</accession>
<reference evidence="1 2" key="1">
    <citation type="submission" date="2018-11" db="EMBL/GenBank/DDBJ databases">
        <title>Complete genome sequence of Paenibacillus baekrokdamisoli strain KCTC 33723.</title>
        <authorList>
            <person name="Kang S.W."/>
            <person name="Lee K.C."/>
            <person name="Kim K.K."/>
            <person name="Kim J.S."/>
            <person name="Kim D.S."/>
            <person name="Ko S.H."/>
            <person name="Yang S.H."/>
            <person name="Lee J.S."/>
        </authorList>
    </citation>
    <scope>NUCLEOTIDE SEQUENCE [LARGE SCALE GENOMIC DNA]</scope>
    <source>
        <strain evidence="1 2">KCTC 33723</strain>
    </source>
</reference>
<dbReference type="Proteomes" id="UP000275368">
    <property type="component" value="Chromosome"/>
</dbReference>
<dbReference type="RefSeq" id="WP_125661644.1">
    <property type="nucleotide sequence ID" value="NZ_AP019308.1"/>
</dbReference>
<evidence type="ECO:0000313" key="2">
    <source>
        <dbReference type="Proteomes" id="UP000275368"/>
    </source>
</evidence>
<evidence type="ECO:0000313" key="1">
    <source>
        <dbReference type="EMBL" id="BBH22865.1"/>
    </source>
</evidence>
<sequence>MPLLEEIHMKRESKSYIDSLYVILTAADLFSGPKYMLSGLSGMAFKFAVHEQLLHLSVTAYGQWGDEHGPAIANLGLYTEWDGGRTRHPTFSYYQQEAIKAVKQSIDQGVGVIYWLPEFGVIQGYDDEDSIFYVQDGWSEERKIVLYDNFGLNFTPFWYWQTFRDKVILDFEYQVLESLRLAIQDWVTPHKTLPNTDIGSGKLAYTFLIQALQQGEYDEGGAVYILDSYMYSREEIACYLREVQGTFSELKIASSQYDELLLVIAGINRCITNIAGNRQVDRMRISELCTLLQEAQSLEDQAISQFQAISSRFPDLKRSTIPRWGSHSPR</sequence>
<gene>
    <name evidence="1" type="ORF">Back11_42100</name>
</gene>
<keyword evidence="2" id="KW-1185">Reference proteome</keyword>